<dbReference type="Proteomes" id="UP000076871">
    <property type="component" value="Unassembled WGS sequence"/>
</dbReference>
<keyword evidence="2" id="KW-1185">Reference proteome</keyword>
<gene>
    <name evidence="1" type="ORF">LAESUDRAFT_663299</name>
</gene>
<dbReference type="AlphaFoldDB" id="A0A165BVQ8"/>
<evidence type="ECO:0000313" key="1">
    <source>
        <dbReference type="EMBL" id="KZT01739.1"/>
    </source>
</evidence>
<organism evidence="1 2">
    <name type="scientific">Laetiporus sulphureus 93-53</name>
    <dbReference type="NCBI Taxonomy" id="1314785"/>
    <lineage>
        <taxon>Eukaryota</taxon>
        <taxon>Fungi</taxon>
        <taxon>Dikarya</taxon>
        <taxon>Basidiomycota</taxon>
        <taxon>Agaricomycotina</taxon>
        <taxon>Agaricomycetes</taxon>
        <taxon>Polyporales</taxon>
        <taxon>Laetiporus</taxon>
    </lineage>
</organism>
<protein>
    <submittedName>
        <fullName evidence="1">Uncharacterized protein</fullName>
    </submittedName>
</protein>
<dbReference type="OrthoDB" id="2163491at2759"/>
<dbReference type="EMBL" id="KV427660">
    <property type="protein sequence ID" value="KZT01739.1"/>
    <property type="molecule type" value="Genomic_DNA"/>
</dbReference>
<accession>A0A165BVQ8</accession>
<dbReference type="STRING" id="1314785.A0A165BVQ8"/>
<evidence type="ECO:0000313" key="2">
    <source>
        <dbReference type="Proteomes" id="UP000076871"/>
    </source>
</evidence>
<dbReference type="GeneID" id="63822083"/>
<name>A0A165BVQ8_9APHY</name>
<reference evidence="1 2" key="1">
    <citation type="journal article" date="2016" name="Mol. Biol. Evol.">
        <title>Comparative Genomics of Early-Diverging Mushroom-Forming Fungi Provides Insights into the Origins of Lignocellulose Decay Capabilities.</title>
        <authorList>
            <person name="Nagy L.G."/>
            <person name="Riley R."/>
            <person name="Tritt A."/>
            <person name="Adam C."/>
            <person name="Daum C."/>
            <person name="Floudas D."/>
            <person name="Sun H."/>
            <person name="Yadav J.S."/>
            <person name="Pangilinan J."/>
            <person name="Larsson K.H."/>
            <person name="Matsuura K."/>
            <person name="Barry K."/>
            <person name="Labutti K."/>
            <person name="Kuo R."/>
            <person name="Ohm R.A."/>
            <person name="Bhattacharya S.S."/>
            <person name="Shirouzu T."/>
            <person name="Yoshinaga Y."/>
            <person name="Martin F.M."/>
            <person name="Grigoriev I.V."/>
            <person name="Hibbett D.S."/>
        </authorList>
    </citation>
    <scope>NUCLEOTIDE SEQUENCE [LARGE SCALE GENOMIC DNA]</scope>
    <source>
        <strain evidence="1 2">93-53</strain>
    </source>
</reference>
<dbReference type="RefSeq" id="XP_040759479.1">
    <property type="nucleotide sequence ID" value="XM_040905053.1"/>
</dbReference>
<dbReference type="InParanoid" id="A0A165BVQ8"/>
<sequence length="536" mass="61336">MPDNRRDAPRPRLHSKPPIWAESRQEVCESFDWFRNYHGGVYYTGGVVKGYLLSAFSSSRDVFAHNGRLIISHGGGRAKSLRRKDGTSQVQEADDQQAQDKSVRALLNTHRIGRPIALMVDDKYSLFPYDLATDRYTYVVLGFYRIAHAWAERQPENNVRGYVVRYKFAFQWCEEQGTPWWMTAHDSGQGDVHCCSENDLVAFTCRFCRKQSPMIYVQDWICLSPECKAFWRTSQGDHPPAHLHYSAQFLQLLHFAPERIEQLRPPLPTSCTICKGWHCIKCGRLSSRYMWERWSCRYCGETHAVPGRIREPNEFWDQVTPKLRTHWVAPDSGIVIAQTRFFKTGNSFSMVYTYLLPHSRGRIYLIIGSGGINADADAIFREYQEQAANGKLLFRRSPLRAVCRGTLLTKYFSQNCGESYQVRGVTQAHDHLAYRAQYVGGTDSTITWERAPSAVCRARDLINQRVKEALNTEYGFNEVLSAAYMEKQSMGGDVLIMEGAGVQTYYEHTVIPMDFRIAATARYIDNSGQVVNSASL</sequence>
<proteinExistence type="predicted"/>